<proteinExistence type="inferred from homology"/>
<gene>
    <name evidence="8" type="primary">purC</name>
    <name evidence="10" type="ORF">A2042_06010</name>
</gene>
<dbReference type="Proteomes" id="UP000178526">
    <property type="component" value="Unassembled WGS sequence"/>
</dbReference>
<dbReference type="PROSITE" id="PS01057">
    <property type="entry name" value="SAICAR_SYNTHETASE_1"/>
    <property type="match status" value="1"/>
</dbReference>
<evidence type="ECO:0000256" key="7">
    <source>
        <dbReference type="ARBA" id="ARBA00048475"/>
    </source>
</evidence>
<evidence type="ECO:0000313" key="10">
    <source>
        <dbReference type="EMBL" id="OGL41991.1"/>
    </source>
</evidence>
<dbReference type="GO" id="GO:0006189">
    <property type="term" value="P:'de novo' IMP biosynthetic process"/>
    <property type="evidence" value="ECO:0007669"/>
    <property type="project" value="UniProtKB-UniRule"/>
</dbReference>
<name>A0A1F7RKL0_9BACT</name>
<evidence type="ECO:0000313" key="11">
    <source>
        <dbReference type="Proteomes" id="UP000178526"/>
    </source>
</evidence>
<dbReference type="EC" id="6.3.2.6" evidence="8"/>
<dbReference type="Gene3D" id="3.30.470.20">
    <property type="entry name" value="ATP-grasp fold, B domain"/>
    <property type="match status" value="1"/>
</dbReference>
<keyword evidence="5 8" id="KW-0658">Purine biosynthesis</keyword>
<dbReference type="InterPro" id="IPR028923">
    <property type="entry name" value="SAICAR_synt/ADE2_N"/>
</dbReference>
<comment type="pathway">
    <text evidence="1 8">Purine metabolism; IMP biosynthesis via de novo pathway; 5-amino-1-(5-phospho-D-ribosyl)imidazole-4-carboxamide from 5-amino-1-(5-phospho-D-ribosyl)imidazole-4-carboxylate: step 1/2.</text>
</comment>
<evidence type="ECO:0000256" key="6">
    <source>
        <dbReference type="ARBA" id="ARBA00022840"/>
    </source>
</evidence>
<evidence type="ECO:0000256" key="2">
    <source>
        <dbReference type="ARBA" id="ARBA00010190"/>
    </source>
</evidence>
<dbReference type="SUPFAM" id="SSF56104">
    <property type="entry name" value="SAICAR synthase-like"/>
    <property type="match status" value="1"/>
</dbReference>
<dbReference type="CDD" id="cd01414">
    <property type="entry name" value="SAICAR_synt_Sc"/>
    <property type="match status" value="1"/>
</dbReference>
<dbReference type="GO" id="GO:0005524">
    <property type="term" value="F:ATP binding"/>
    <property type="evidence" value="ECO:0007669"/>
    <property type="project" value="UniProtKB-KW"/>
</dbReference>
<protein>
    <recommendedName>
        <fullName evidence="8">Phosphoribosylaminoimidazole-succinocarboxamide synthase</fullName>
        <ecNumber evidence="8">6.3.2.6</ecNumber>
    </recommendedName>
    <alternativeName>
        <fullName evidence="8">SAICAR synthetase</fullName>
    </alternativeName>
</protein>
<dbReference type="InterPro" id="IPR018236">
    <property type="entry name" value="SAICAR_synthetase_CS"/>
</dbReference>
<evidence type="ECO:0000256" key="4">
    <source>
        <dbReference type="ARBA" id="ARBA00022741"/>
    </source>
</evidence>
<dbReference type="NCBIfam" id="NF010568">
    <property type="entry name" value="PRK13961.1"/>
    <property type="match status" value="1"/>
</dbReference>
<accession>A0A1F7RKL0</accession>
<evidence type="ECO:0000256" key="5">
    <source>
        <dbReference type="ARBA" id="ARBA00022755"/>
    </source>
</evidence>
<sequence>MVYKETVLKTNFAKLKLSRRGKVRDIYDLGDRLLIVASDRISAFDVVLPNGIPYKGMVLTQISKFWFDELKDIVPTHFITMDVDQYPYEYRIYKDILKGRSMIVEKSEPLPVECVVRGYLAGSGFTEYKERGSICGIFLPKNLLESSKLDEPIFTPSTKSSKGHDENITFEVMAEMLGKDLAEKVRDVSLKIYKRASEIAEKRGIIIADTKFEFGMHGGKLTLIDEVLTPDSSRFWPKDSYRPGRAQKSFDKQFVRDYLLTLDWDKTPPAPDLPEEVITKTTEKYLEALKRLADITLR</sequence>
<dbReference type="Pfam" id="PF01259">
    <property type="entry name" value="SAICAR_synt"/>
    <property type="match status" value="1"/>
</dbReference>
<evidence type="ECO:0000256" key="1">
    <source>
        <dbReference type="ARBA" id="ARBA00004672"/>
    </source>
</evidence>
<dbReference type="PROSITE" id="PS01058">
    <property type="entry name" value="SAICAR_SYNTHETASE_2"/>
    <property type="match status" value="1"/>
</dbReference>
<dbReference type="InterPro" id="IPR001636">
    <property type="entry name" value="SAICAR_synth"/>
</dbReference>
<comment type="similarity">
    <text evidence="2 8">Belongs to the SAICAR synthetase family.</text>
</comment>
<evidence type="ECO:0000256" key="8">
    <source>
        <dbReference type="HAMAP-Rule" id="MF_00137"/>
    </source>
</evidence>
<dbReference type="GO" id="GO:0005737">
    <property type="term" value="C:cytoplasm"/>
    <property type="evidence" value="ECO:0007669"/>
    <property type="project" value="TreeGrafter"/>
</dbReference>
<keyword evidence="3 8" id="KW-0436">Ligase</keyword>
<dbReference type="FunFam" id="3.30.470.20:FF:000015">
    <property type="entry name" value="Phosphoribosylaminoimidazole-succinocarboxamide synthase"/>
    <property type="match status" value="1"/>
</dbReference>
<dbReference type="Gene3D" id="3.30.200.20">
    <property type="entry name" value="Phosphorylase Kinase, domain 1"/>
    <property type="match status" value="1"/>
</dbReference>
<feature type="domain" description="SAICAR synthetase/ADE2 N-terminal" evidence="9">
    <location>
        <begin position="19"/>
        <end position="268"/>
    </location>
</feature>
<evidence type="ECO:0000259" key="9">
    <source>
        <dbReference type="Pfam" id="PF01259"/>
    </source>
</evidence>
<dbReference type="NCBIfam" id="TIGR00081">
    <property type="entry name" value="purC"/>
    <property type="match status" value="1"/>
</dbReference>
<keyword evidence="6 8" id="KW-0067">ATP-binding</keyword>
<dbReference type="EMBL" id="MGDB01000060">
    <property type="protein sequence ID" value="OGL41991.1"/>
    <property type="molecule type" value="Genomic_DNA"/>
</dbReference>
<organism evidence="10 11">
    <name type="scientific">Candidatus Schekmanbacteria bacterium GWA2_38_11</name>
    <dbReference type="NCBI Taxonomy" id="1817876"/>
    <lineage>
        <taxon>Bacteria</taxon>
        <taxon>Candidatus Schekmaniibacteriota</taxon>
    </lineage>
</organism>
<dbReference type="HAMAP" id="MF_00137">
    <property type="entry name" value="SAICAR_synth"/>
    <property type="match status" value="1"/>
</dbReference>
<keyword evidence="4 8" id="KW-0547">Nucleotide-binding</keyword>
<comment type="caution">
    <text evidence="10">The sequence shown here is derived from an EMBL/GenBank/DDBJ whole genome shotgun (WGS) entry which is preliminary data.</text>
</comment>
<dbReference type="GO" id="GO:0004639">
    <property type="term" value="F:phosphoribosylaminoimidazolesuccinocarboxamide synthase activity"/>
    <property type="evidence" value="ECO:0007669"/>
    <property type="project" value="UniProtKB-UniRule"/>
</dbReference>
<comment type="catalytic activity">
    <reaction evidence="7 8">
        <text>5-amino-1-(5-phospho-D-ribosyl)imidazole-4-carboxylate + L-aspartate + ATP = (2S)-2-[5-amino-1-(5-phospho-beta-D-ribosyl)imidazole-4-carboxamido]succinate + ADP + phosphate + 2 H(+)</text>
        <dbReference type="Rhea" id="RHEA:22628"/>
        <dbReference type="ChEBI" id="CHEBI:15378"/>
        <dbReference type="ChEBI" id="CHEBI:29991"/>
        <dbReference type="ChEBI" id="CHEBI:30616"/>
        <dbReference type="ChEBI" id="CHEBI:43474"/>
        <dbReference type="ChEBI" id="CHEBI:58443"/>
        <dbReference type="ChEBI" id="CHEBI:77657"/>
        <dbReference type="ChEBI" id="CHEBI:456216"/>
        <dbReference type="EC" id="6.3.2.6"/>
    </reaction>
</comment>
<dbReference type="AlphaFoldDB" id="A0A1F7RKL0"/>
<dbReference type="PANTHER" id="PTHR43700">
    <property type="entry name" value="PHOSPHORIBOSYLAMINOIMIDAZOLE-SUCCINOCARBOXAMIDE SYNTHASE"/>
    <property type="match status" value="1"/>
</dbReference>
<evidence type="ECO:0000256" key="3">
    <source>
        <dbReference type="ARBA" id="ARBA00022598"/>
    </source>
</evidence>
<reference evidence="10 11" key="1">
    <citation type="journal article" date="2016" name="Nat. Commun.">
        <title>Thousands of microbial genomes shed light on interconnected biogeochemical processes in an aquifer system.</title>
        <authorList>
            <person name="Anantharaman K."/>
            <person name="Brown C.T."/>
            <person name="Hug L.A."/>
            <person name="Sharon I."/>
            <person name="Castelle C.J."/>
            <person name="Probst A.J."/>
            <person name="Thomas B.C."/>
            <person name="Singh A."/>
            <person name="Wilkins M.J."/>
            <person name="Karaoz U."/>
            <person name="Brodie E.L."/>
            <person name="Williams K.H."/>
            <person name="Hubbard S.S."/>
            <person name="Banfield J.F."/>
        </authorList>
    </citation>
    <scope>NUCLEOTIDE SEQUENCE [LARGE SCALE GENOMIC DNA]</scope>
</reference>
<dbReference type="UniPathway" id="UPA00074">
    <property type="reaction ID" value="UER00131"/>
</dbReference>
<dbReference type="PANTHER" id="PTHR43700:SF1">
    <property type="entry name" value="PHOSPHORIBOSYLAMINOIMIDAZOLE-SUCCINOCARBOXAMIDE SYNTHASE"/>
    <property type="match status" value="1"/>
</dbReference>